<reference evidence="8" key="1">
    <citation type="submission" date="2018-06" db="EMBL/GenBank/DDBJ databases">
        <authorList>
            <person name="Guldener U."/>
        </authorList>
    </citation>
    <scope>NUCLEOTIDE SEQUENCE [LARGE SCALE GENOMIC DNA]</scope>
    <source>
        <strain evidence="8">UTAD17</strain>
    </source>
</reference>
<dbReference type="PANTHER" id="PTHR10652:SF0">
    <property type="entry name" value="ADENYLYL CYCLASE-ASSOCIATED PROTEIN"/>
    <property type="match status" value="1"/>
</dbReference>
<dbReference type="InterPro" id="IPR013912">
    <property type="entry name" value="Adenylate_cyclase-assoc_CAP_C"/>
</dbReference>
<evidence type="ECO:0000313" key="7">
    <source>
        <dbReference type="EMBL" id="SSD60677.1"/>
    </source>
</evidence>
<dbReference type="VEuPathDB" id="FungiDB:SCODWIG_02438"/>
<evidence type="ECO:0000259" key="6">
    <source>
        <dbReference type="PROSITE" id="PS51329"/>
    </source>
</evidence>
<dbReference type="InterPro" id="IPR006599">
    <property type="entry name" value="CARP_motif"/>
</dbReference>
<evidence type="ECO:0000256" key="5">
    <source>
        <dbReference type="SAM" id="MobiDB-lite"/>
    </source>
</evidence>
<organism evidence="7 8">
    <name type="scientific">Saccharomycodes ludwigii</name>
    <dbReference type="NCBI Taxonomy" id="36035"/>
    <lineage>
        <taxon>Eukaryota</taxon>
        <taxon>Fungi</taxon>
        <taxon>Dikarya</taxon>
        <taxon>Ascomycota</taxon>
        <taxon>Saccharomycotina</taxon>
        <taxon>Saccharomycetes</taxon>
        <taxon>Saccharomycodales</taxon>
        <taxon>Saccharomycodaceae</taxon>
        <taxon>Saccharomycodes</taxon>
    </lineage>
</organism>
<dbReference type="GO" id="GO:0003779">
    <property type="term" value="F:actin binding"/>
    <property type="evidence" value="ECO:0007669"/>
    <property type="project" value="InterPro"/>
</dbReference>
<comment type="similarity">
    <text evidence="1 4">Belongs to the CAP family.</text>
</comment>
<evidence type="ECO:0000256" key="4">
    <source>
        <dbReference type="RuleBase" id="RU000647"/>
    </source>
</evidence>
<dbReference type="InterPro" id="IPR016098">
    <property type="entry name" value="CAP/MinC_C"/>
</dbReference>
<feature type="compositionally biased region" description="Pro residues" evidence="5">
    <location>
        <begin position="283"/>
        <end position="294"/>
    </location>
</feature>
<keyword evidence="8" id="KW-1185">Reference proteome</keyword>
<dbReference type="Gene3D" id="2.160.20.70">
    <property type="match status" value="1"/>
</dbReference>
<protein>
    <recommendedName>
        <fullName evidence="3 4">Adenylyl cyclase-associated protein</fullName>
    </recommendedName>
</protein>
<accession>A0A376B7L2</accession>
<dbReference type="InterPro" id="IPR028417">
    <property type="entry name" value="CAP_CS_C"/>
</dbReference>
<feature type="region of interest" description="Disordered" evidence="5">
    <location>
        <begin position="278"/>
        <end position="314"/>
    </location>
</feature>
<dbReference type="GO" id="GO:0019933">
    <property type="term" value="P:cAMP-mediated signaling"/>
    <property type="evidence" value="ECO:0007669"/>
    <property type="project" value="TreeGrafter"/>
</dbReference>
<dbReference type="FunFam" id="2.160.20.70:FF:000008">
    <property type="entry name" value="Adenylyl cyclase-associated protein"/>
    <property type="match status" value="1"/>
</dbReference>
<gene>
    <name evidence="7" type="ORF">SCODWIG_02438</name>
</gene>
<dbReference type="PROSITE" id="PS01088">
    <property type="entry name" value="CAP_1"/>
    <property type="match status" value="1"/>
</dbReference>
<dbReference type="InterPro" id="IPR036222">
    <property type="entry name" value="CAP_N_sf"/>
</dbReference>
<feature type="domain" description="C-CAP/cofactor C-like" evidence="6">
    <location>
        <begin position="371"/>
        <end position="507"/>
    </location>
</feature>
<comment type="function">
    <text evidence="2">The N-terminal domain binds to adenylyl cyclase, thereby enabling adenylyl cyclase to be activated by upstream regulatory signals, such as Ras. The C-terminal domain is required for normal cellular morphology and growth control.</text>
</comment>
<evidence type="ECO:0000256" key="3">
    <source>
        <dbReference type="ARBA" id="ARBA00072052"/>
    </source>
</evidence>
<evidence type="ECO:0000256" key="1">
    <source>
        <dbReference type="ARBA" id="ARBA00007659"/>
    </source>
</evidence>
<proteinExistence type="inferred from homology"/>
<dbReference type="SMART" id="SM00673">
    <property type="entry name" value="CARP"/>
    <property type="match status" value="2"/>
</dbReference>
<dbReference type="InterPro" id="IPR053950">
    <property type="entry name" value="CAP_N"/>
</dbReference>
<dbReference type="EMBL" id="UFAJ01000418">
    <property type="protein sequence ID" value="SSD60677.1"/>
    <property type="molecule type" value="Genomic_DNA"/>
</dbReference>
<dbReference type="InterPro" id="IPR018106">
    <property type="entry name" value="CAP_CS_N"/>
</dbReference>
<dbReference type="InterPro" id="IPR013992">
    <property type="entry name" value="Adenylate_cyclase-assoc_CAP_N"/>
</dbReference>
<feature type="region of interest" description="Disordered" evidence="5">
    <location>
        <begin position="330"/>
        <end position="372"/>
    </location>
</feature>
<dbReference type="PANTHER" id="PTHR10652">
    <property type="entry name" value="ADENYLYL CYCLASE-ASSOCIATED PROTEIN"/>
    <property type="match status" value="1"/>
</dbReference>
<dbReference type="GO" id="GO:0008179">
    <property type="term" value="F:adenylate cyclase binding"/>
    <property type="evidence" value="ECO:0007669"/>
    <property type="project" value="TreeGrafter"/>
</dbReference>
<dbReference type="FunFam" id="1.25.40.330:FF:000001">
    <property type="entry name" value="Adenylyl cyclase-associated protein"/>
    <property type="match status" value="1"/>
</dbReference>
<dbReference type="InterPro" id="IPR036223">
    <property type="entry name" value="CAP_C_sf"/>
</dbReference>
<name>A0A376B7L2_9ASCO</name>
<evidence type="ECO:0000313" key="8">
    <source>
        <dbReference type="Proteomes" id="UP000262825"/>
    </source>
</evidence>
<dbReference type="InterPro" id="IPR001837">
    <property type="entry name" value="Adenylate_cyclase-assoc_CAP"/>
</dbReference>
<dbReference type="InterPro" id="IPR017901">
    <property type="entry name" value="C-CAP_CF_C-like"/>
</dbReference>
<dbReference type="PROSITE" id="PS01089">
    <property type="entry name" value="CAP_2"/>
    <property type="match status" value="1"/>
</dbReference>
<evidence type="ECO:0000256" key="2">
    <source>
        <dbReference type="ARBA" id="ARBA00054756"/>
    </source>
</evidence>
<dbReference type="Proteomes" id="UP000262825">
    <property type="component" value="Unassembled WGS sequence"/>
</dbReference>
<dbReference type="Pfam" id="PF01213">
    <property type="entry name" value="CAP_N-CM"/>
    <property type="match status" value="1"/>
</dbReference>
<dbReference type="SUPFAM" id="SSF69340">
    <property type="entry name" value="C-terminal domain of adenylylcyclase associated protein"/>
    <property type="match status" value="1"/>
</dbReference>
<dbReference type="Pfam" id="PF21938">
    <property type="entry name" value="CAP_N"/>
    <property type="match status" value="1"/>
</dbReference>
<sequence>MTEKNKDYNIQGYNLSKLLKRLEDATSRLEDVTIYQEGYLLDKYGLTVNNSGTISEKQATTSNTSKPSATDGEAINKSPVVAPIVEEEHKSIIAYKEFLSKYVDPFVELSGKIDPIVKEQAALFAAAFNEQLTFLKAAVVSTKPNFESAEFAESLKPINRKVMDIIELKDKNRQSKYSAYLNSVAEGCPLFSWITVGTPMAVINDFKEAAQFWTNRVLKEYKETDPNSAEWVKTFLKIFDEFKSYIKEYHTTGPCWKTSGGIPFAEALSKYSSPSVSAAAAAAPPPPSPPPPPASVFEAKPPSMTQTNNGSGNMNAVFAELNKGESITSSLKKVDKSKPSSKAAPSVSSSSSLSSAPKKPVKPANLSTKKPPRKELIGNKWFIEHYDNNIAEPLVIEGRLDESIFIGNCNKTLIQVTGKVNAITVNQSTDLNLILDNSISGVEFIKVNKFGLQVNGSCPQITVDKCDVGNIYLSKESMDADLYASCSTSLNINVPVGEDGDFVEYPVPEQLKHRFVDGKLQSTVFEHAG</sequence>
<dbReference type="GO" id="GO:0007015">
    <property type="term" value="P:actin filament organization"/>
    <property type="evidence" value="ECO:0007669"/>
    <property type="project" value="TreeGrafter"/>
</dbReference>
<dbReference type="SUPFAM" id="SSF101278">
    <property type="entry name" value="N-terminal domain of adenylylcyclase associated protein, CAP"/>
    <property type="match status" value="1"/>
</dbReference>
<feature type="compositionally biased region" description="Polar residues" evidence="5">
    <location>
        <begin position="303"/>
        <end position="314"/>
    </location>
</feature>
<dbReference type="AlphaFoldDB" id="A0A376B7L2"/>
<dbReference type="Gene3D" id="1.25.40.330">
    <property type="entry name" value="Adenylate cyclase-associated CAP, N-terminal domain"/>
    <property type="match status" value="1"/>
</dbReference>
<dbReference type="GO" id="GO:0005737">
    <property type="term" value="C:cytoplasm"/>
    <property type="evidence" value="ECO:0007669"/>
    <property type="project" value="TreeGrafter"/>
</dbReference>
<dbReference type="PROSITE" id="PS51329">
    <property type="entry name" value="C_CAP_COFACTOR_C"/>
    <property type="match status" value="1"/>
</dbReference>
<feature type="compositionally biased region" description="Low complexity" evidence="5">
    <location>
        <begin position="340"/>
        <end position="364"/>
    </location>
</feature>
<dbReference type="OrthoDB" id="77251at2759"/>
<dbReference type="Pfam" id="PF08603">
    <property type="entry name" value="CAP_C"/>
    <property type="match status" value="1"/>
</dbReference>